<dbReference type="AlphaFoldDB" id="A0A1E7K1V7"/>
<organism evidence="4 5">
    <name type="scientific">Streptomyces qinglanensis</name>
    <dbReference type="NCBI Taxonomy" id="943816"/>
    <lineage>
        <taxon>Bacteria</taxon>
        <taxon>Bacillati</taxon>
        <taxon>Actinomycetota</taxon>
        <taxon>Actinomycetes</taxon>
        <taxon>Kitasatosporales</taxon>
        <taxon>Streptomycetaceae</taxon>
        <taxon>Streptomyces</taxon>
    </lineage>
</organism>
<dbReference type="GO" id="GO:0003796">
    <property type="term" value="F:lysozyme activity"/>
    <property type="evidence" value="ECO:0007669"/>
    <property type="project" value="InterPro"/>
</dbReference>
<evidence type="ECO:0000256" key="2">
    <source>
        <dbReference type="ARBA" id="ARBA00022801"/>
    </source>
</evidence>
<evidence type="ECO:0008006" key="6">
    <source>
        <dbReference type="Google" id="ProtNLM"/>
    </source>
</evidence>
<evidence type="ECO:0000256" key="1">
    <source>
        <dbReference type="ARBA" id="ARBA00010646"/>
    </source>
</evidence>
<dbReference type="InterPro" id="IPR002053">
    <property type="entry name" value="Glyco_hydro_25"/>
</dbReference>
<dbReference type="Proteomes" id="UP000175829">
    <property type="component" value="Unassembled WGS sequence"/>
</dbReference>
<dbReference type="GO" id="GO:0016052">
    <property type="term" value="P:carbohydrate catabolic process"/>
    <property type="evidence" value="ECO:0007669"/>
    <property type="project" value="TreeGrafter"/>
</dbReference>
<dbReference type="PANTHER" id="PTHR34135">
    <property type="entry name" value="LYSOZYME"/>
    <property type="match status" value="1"/>
</dbReference>
<evidence type="ECO:0000313" key="4">
    <source>
        <dbReference type="EMBL" id="OEU97913.1"/>
    </source>
</evidence>
<keyword evidence="2" id="KW-0378">Hydrolase</keyword>
<protein>
    <recommendedName>
        <fullName evidence="6">Glycosyl hydrolases family 25</fullName>
    </recommendedName>
</protein>
<dbReference type="InterPro" id="IPR017853">
    <property type="entry name" value="GH"/>
</dbReference>
<proteinExistence type="inferred from homology"/>
<comment type="similarity">
    <text evidence="1">Belongs to the glycosyl hydrolase 25 family.</text>
</comment>
<dbReference type="PATRIC" id="fig|943816.4.peg.1119"/>
<dbReference type="GO" id="GO:0016998">
    <property type="term" value="P:cell wall macromolecule catabolic process"/>
    <property type="evidence" value="ECO:0007669"/>
    <property type="project" value="InterPro"/>
</dbReference>
<dbReference type="RefSeq" id="WP_019357792.1">
    <property type="nucleotide sequence ID" value="NZ_LJGV01000022.1"/>
</dbReference>
<evidence type="ECO:0000256" key="3">
    <source>
        <dbReference type="ARBA" id="ARBA00023295"/>
    </source>
</evidence>
<keyword evidence="3" id="KW-0326">Glycosidase</keyword>
<accession>A0A1E7K1V7</accession>
<comment type="caution">
    <text evidence="4">The sequence shown here is derived from an EMBL/GenBank/DDBJ whole genome shotgun (WGS) entry which is preliminary data.</text>
</comment>
<dbReference type="EMBL" id="LJGV01000022">
    <property type="protein sequence ID" value="OEU97913.1"/>
    <property type="molecule type" value="Genomic_DNA"/>
</dbReference>
<name>A0A1E7K1V7_9ACTN</name>
<reference evidence="4 5" key="1">
    <citation type="journal article" date="2016" name="Front. Microbiol.">
        <title>Comparative Genomics Analysis of Streptomyces Species Reveals Their Adaptation to the Marine Environment and Their Diversity at the Genomic Level.</title>
        <authorList>
            <person name="Tian X."/>
            <person name="Zhang Z."/>
            <person name="Yang T."/>
            <person name="Chen M."/>
            <person name="Li J."/>
            <person name="Chen F."/>
            <person name="Yang J."/>
            <person name="Li W."/>
            <person name="Zhang B."/>
            <person name="Zhang Z."/>
            <person name="Wu J."/>
            <person name="Zhang C."/>
            <person name="Long L."/>
            <person name="Xiao J."/>
        </authorList>
    </citation>
    <scope>NUCLEOTIDE SEQUENCE [LARGE SCALE GENOMIC DNA]</scope>
    <source>
        <strain evidence="4 5">SCSIO M10379</strain>
    </source>
</reference>
<dbReference type="CDD" id="cd00599">
    <property type="entry name" value="GH25_muramidase"/>
    <property type="match status" value="1"/>
</dbReference>
<sequence length="297" mass="32504">MADHIKGIDVASYQSENYGTRGLDFVIIKITEGTSYTNPKWVAQRQTGRDAGLVTGFYHFVRPGSMKAQADYFLSKINLRAGDVLALDWEDPGVSSADKDAWIRYVQGKAAGHRVMLYCNVDFWLNRDTSSFAGDGLWIAQYNGRPGQPSIQHPWLLHQYTSDPIDTNLARFDSRAAMRAWATGSQEDDMPSQQDLYDGVWELDGQMTVPWGSDTNPEWKPKSVLIHIGEVARETRGRVKGLENAVAELTAKGAARDAVLAKLAEGGGLTAAEVQAAAEAGARAALDRLADALTAEE</sequence>
<dbReference type="Gene3D" id="3.20.20.80">
    <property type="entry name" value="Glycosidases"/>
    <property type="match status" value="1"/>
</dbReference>
<dbReference type="Pfam" id="PF01183">
    <property type="entry name" value="Glyco_hydro_25"/>
    <property type="match status" value="1"/>
</dbReference>
<dbReference type="PROSITE" id="PS51904">
    <property type="entry name" value="GLYCOSYL_HYDROL_F25_2"/>
    <property type="match status" value="1"/>
</dbReference>
<dbReference type="SMART" id="SM00641">
    <property type="entry name" value="Glyco_25"/>
    <property type="match status" value="1"/>
</dbReference>
<dbReference type="PANTHER" id="PTHR34135:SF2">
    <property type="entry name" value="LYSOZYME"/>
    <property type="match status" value="1"/>
</dbReference>
<gene>
    <name evidence="4" type="ORF">AN217_08690</name>
</gene>
<dbReference type="InterPro" id="IPR018077">
    <property type="entry name" value="Glyco_hydro_fam25_subgr"/>
</dbReference>
<dbReference type="GO" id="GO:0009253">
    <property type="term" value="P:peptidoglycan catabolic process"/>
    <property type="evidence" value="ECO:0007669"/>
    <property type="project" value="InterPro"/>
</dbReference>
<dbReference type="SUPFAM" id="SSF51445">
    <property type="entry name" value="(Trans)glycosidases"/>
    <property type="match status" value="1"/>
</dbReference>
<evidence type="ECO:0000313" key="5">
    <source>
        <dbReference type="Proteomes" id="UP000175829"/>
    </source>
</evidence>